<evidence type="ECO:0000313" key="2">
    <source>
        <dbReference type="WBParaSite" id="RSKR_0000986900.1"/>
    </source>
</evidence>
<proteinExistence type="predicted"/>
<accession>A0AC35UB42</accession>
<sequence length="224" mass="24890">MQPPLITSNETIQNTTINGVIKKFSRANRAATGATALVLVLIGFMFFLLFCYVLGRCAGRTSDKEGNSKRSRRRGKRNNLDLTEQQRRQNEVLHQKRIYEIQHEEGLHNMPPSLDEISDEDLVVPLPGAVAHSKSSDLENGNCLPHVALAESKSDGKVNHEITNDTQSKPKNKAVELLMRKVTTVEVPKSAINVIHKKEMIQKRIAAEAAKRAEEEASATLVMA</sequence>
<organism evidence="1 2">
    <name type="scientific">Rhabditophanes sp. KR3021</name>
    <dbReference type="NCBI Taxonomy" id="114890"/>
    <lineage>
        <taxon>Eukaryota</taxon>
        <taxon>Metazoa</taxon>
        <taxon>Ecdysozoa</taxon>
        <taxon>Nematoda</taxon>
        <taxon>Chromadorea</taxon>
        <taxon>Rhabditida</taxon>
        <taxon>Tylenchina</taxon>
        <taxon>Panagrolaimomorpha</taxon>
        <taxon>Strongyloidoidea</taxon>
        <taxon>Alloionematidae</taxon>
        <taxon>Rhabditophanes</taxon>
    </lineage>
</organism>
<protein>
    <submittedName>
        <fullName evidence="2">Uncharacterized protein</fullName>
    </submittedName>
</protein>
<name>A0AC35UB42_9BILA</name>
<reference evidence="2" key="1">
    <citation type="submission" date="2016-11" db="UniProtKB">
        <authorList>
            <consortium name="WormBaseParasite"/>
        </authorList>
    </citation>
    <scope>IDENTIFICATION</scope>
    <source>
        <strain evidence="2">KR3021</strain>
    </source>
</reference>
<evidence type="ECO:0000313" key="1">
    <source>
        <dbReference type="Proteomes" id="UP000095286"/>
    </source>
</evidence>
<dbReference type="Proteomes" id="UP000095286">
    <property type="component" value="Unplaced"/>
</dbReference>
<dbReference type="WBParaSite" id="RSKR_0000986900.1">
    <property type="protein sequence ID" value="RSKR_0000986900.1"/>
    <property type="gene ID" value="RSKR_0000986900"/>
</dbReference>